<dbReference type="OrthoDB" id="8452228at2"/>
<proteinExistence type="predicted"/>
<accession>A0A3S4CGY2</accession>
<protein>
    <recommendedName>
        <fullName evidence="3">Phage gp6-like head-tail connector protein</fullName>
    </recommendedName>
</protein>
<keyword evidence="2" id="KW-1185">Reference proteome</keyword>
<dbReference type="Proteomes" id="UP000270743">
    <property type="component" value="Unassembled WGS sequence"/>
</dbReference>
<gene>
    <name evidence="1" type="ORF">PARHAE_00753</name>
</gene>
<evidence type="ECO:0008006" key="3">
    <source>
        <dbReference type="Google" id="ProtNLM"/>
    </source>
</evidence>
<sequence length="94" mass="10483">MPLVSLETLKFRGKIDYTEAQLAVLLADAEAIVIDYLKRPDHGWTESTVPGEVRAAIVRVAVLMLDQTTSDKPVQFLDEGVVALLERHRDPALR</sequence>
<name>A0A3S4CGY2_9RHOB</name>
<dbReference type="RefSeq" id="WP_126153265.1">
    <property type="nucleotide sequence ID" value="NZ_UZWE01000021.1"/>
</dbReference>
<organism evidence="1 2">
    <name type="scientific">Paracoccus haematequi</name>
    <dbReference type="NCBI Taxonomy" id="2491866"/>
    <lineage>
        <taxon>Bacteria</taxon>
        <taxon>Pseudomonadati</taxon>
        <taxon>Pseudomonadota</taxon>
        <taxon>Alphaproteobacteria</taxon>
        <taxon>Rhodobacterales</taxon>
        <taxon>Paracoccaceae</taxon>
        <taxon>Paracoccus</taxon>
    </lineage>
</organism>
<reference evidence="1 2" key="1">
    <citation type="submission" date="2018-12" db="EMBL/GenBank/DDBJ databases">
        <authorList>
            <person name="Criscuolo A."/>
        </authorList>
    </citation>
    <scope>NUCLEOTIDE SEQUENCE [LARGE SCALE GENOMIC DNA]</scope>
    <source>
        <strain evidence="1">ACIP1116241</strain>
    </source>
</reference>
<evidence type="ECO:0000313" key="1">
    <source>
        <dbReference type="EMBL" id="VDS07576.1"/>
    </source>
</evidence>
<dbReference type="EMBL" id="UZWE01000021">
    <property type="protein sequence ID" value="VDS07576.1"/>
    <property type="molecule type" value="Genomic_DNA"/>
</dbReference>
<dbReference type="AlphaFoldDB" id="A0A3S4CGY2"/>
<evidence type="ECO:0000313" key="2">
    <source>
        <dbReference type="Proteomes" id="UP000270743"/>
    </source>
</evidence>